<dbReference type="Proteomes" id="UP001234297">
    <property type="component" value="Chromosome 6"/>
</dbReference>
<dbReference type="EMBL" id="CM056814">
    <property type="protein sequence ID" value="KAJ8626675.1"/>
    <property type="molecule type" value="Genomic_DNA"/>
</dbReference>
<evidence type="ECO:0000313" key="1">
    <source>
        <dbReference type="EMBL" id="KAJ8626675.1"/>
    </source>
</evidence>
<keyword evidence="2" id="KW-1185">Reference proteome</keyword>
<comment type="caution">
    <text evidence="1">The sequence shown here is derived from an EMBL/GenBank/DDBJ whole genome shotgun (WGS) entry which is preliminary data.</text>
</comment>
<name>A0ACC2L076_PERAE</name>
<proteinExistence type="predicted"/>
<accession>A0ACC2L076</accession>
<organism evidence="1 2">
    <name type="scientific">Persea americana</name>
    <name type="common">Avocado</name>
    <dbReference type="NCBI Taxonomy" id="3435"/>
    <lineage>
        <taxon>Eukaryota</taxon>
        <taxon>Viridiplantae</taxon>
        <taxon>Streptophyta</taxon>
        <taxon>Embryophyta</taxon>
        <taxon>Tracheophyta</taxon>
        <taxon>Spermatophyta</taxon>
        <taxon>Magnoliopsida</taxon>
        <taxon>Magnoliidae</taxon>
        <taxon>Laurales</taxon>
        <taxon>Lauraceae</taxon>
        <taxon>Persea</taxon>
    </lineage>
</organism>
<protein>
    <submittedName>
        <fullName evidence="1">Uncharacterized protein</fullName>
    </submittedName>
</protein>
<gene>
    <name evidence="1" type="ORF">MRB53_019982</name>
</gene>
<sequence>MGAVCKPWLSVCQWSARIRYSQLPWLMMLSNPNSKSTSKEHEKEARCFLSLSDNTIDSINFPEIRGKCCCGSFNNAKAGGWLLIIDENLEISLFHPWLRTQLQLPHQSTLVPLPDVPPREGPDVKILKGSMSDDASVVAVIYDRWDLAFCRTGDKVWSRIRSESNFYFDLIYHNGQFYAVGLDGRVGVCSINNTNPYVETLTEVLIEGITDFTRPYLVVDSANKGLLIVLRSAYSSWPGNSQTSGFQVYEVGLDETGNYKKKPVNMESLGDRIIFVGYNSSMLVMASEFPAFKGNCIYFTDDSMGYYFYDLLDGCRDIGVFDMEDKTIKALFPNRVHPTFSPPIWVAPPPNGKG</sequence>
<reference evidence="1 2" key="1">
    <citation type="journal article" date="2022" name="Hortic Res">
        <title>A haplotype resolved chromosomal level avocado genome allows analysis of novel avocado genes.</title>
        <authorList>
            <person name="Nath O."/>
            <person name="Fletcher S.J."/>
            <person name="Hayward A."/>
            <person name="Shaw L.M."/>
            <person name="Masouleh A.K."/>
            <person name="Furtado A."/>
            <person name="Henry R.J."/>
            <person name="Mitter N."/>
        </authorList>
    </citation>
    <scope>NUCLEOTIDE SEQUENCE [LARGE SCALE GENOMIC DNA]</scope>
    <source>
        <strain evidence="2">cv. Hass</strain>
    </source>
</reference>
<evidence type="ECO:0000313" key="2">
    <source>
        <dbReference type="Proteomes" id="UP001234297"/>
    </source>
</evidence>